<proteinExistence type="predicted"/>
<feature type="region of interest" description="Disordered" evidence="1">
    <location>
        <begin position="2070"/>
        <end position="2110"/>
    </location>
</feature>
<feature type="region of interest" description="Disordered" evidence="1">
    <location>
        <begin position="2190"/>
        <end position="2228"/>
    </location>
</feature>
<feature type="compositionally biased region" description="Low complexity" evidence="1">
    <location>
        <begin position="2261"/>
        <end position="2272"/>
    </location>
</feature>
<feature type="region of interest" description="Disordered" evidence="1">
    <location>
        <begin position="1857"/>
        <end position="1916"/>
    </location>
</feature>
<feature type="compositionally biased region" description="Low complexity" evidence="1">
    <location>
        <begin position="2279"/>
        <end position="2290"/>
    </location>
</feature>
<feature type="compositionally biased region" description="Basic and acidic residues" evidence="1">
    <location>
        <begin position="67"/>
        <end position="88"/>
    </location>
</feature>
<name>A0A8X6WZ10_9ARAC</name>
<gene>
    <name evidence="2" type="primary">futsch</name>
    <name evidence="2" type="ORF">TNIN_301861</name>
</gene>
<feature type="compositionally biased region" description="Basic and acidic residues" evidence="1">
    <location>
        <begin position="238"/>
        <end position="301"/>
    </location>
</feature>
<evidence type="ECO:0000313" key="3">
    <source>
        <dbReference type="Proteomes" id="UP000886998"/>
    </source>
</evidence>
<feature type="region of interest" description="Disordered" evidence="1">
    <location>
        <begin position="2139"/>
        <end position="2168"/>
    </location>
</feature>
<feature type="non-terminal residue" evidence="2">
    <location>
        <position position="2347"/>
    </location>
</feature>
<feature type="compositionally biased region" description="Basic and acidic residues" evidence="1">
    <location>
        <begin position="388"/>
        <end position="408"/>
    </location>
</feature>
<feature type="compositionally biased region" description="Basic and acidic residues" evidence="1">
    <location>
        <begin position="1051"/>
        <end position="1063"/>
    </location>
</feature>
<evidence type="ECO:0000256" key="1">
    <source>
        <dbReference type="SAM" id="MobiDB-lite"/>
    </source>
</evidence>
<feature type="region of interest" description="Disordered" evidence="1">
    <location>
        <begin position="1773"/>
        <end position="1817"/>
    </location>
</feature>
<feature type="compositionally biased region" description="Low complexity" evidence="1">
    <location>
        <begin position="1785"/>
        <end position="1797"/>
    </location>
</feature>
<feature type="compositionally biased region" description="Polar residues" evidence="1">
    <location>
        <begin position="2139"/>
        <end position="2150"/>
    </location>
</feature>
<reference evidence="2" key="1">
    <citation type="submission" date="2020-08" db="EMBL/GenBank/DDBJ databases">
        <title>Multicomponent nature underlies the extraordinary mechanical properties of spider dragline silk.</title>
        <authorList>
            <person name="Kono N."/>
            <person name="Nakamura H."/>
            <person name="Mori M."/>
            <person name="Yoshida Y."/>
            <person name="Ohtoshi R."/>
            <person name="Malay A.D."/>
            <person name="Moran D.A.P."/>
            <person name="Tomita M."/>
            <person name="Numata K."/>
            <person name="Arakawa K."/>
        </authorList>
    </citation>
    <scope>NUCLEOTIDE SEQUENCE</scope>
</reference>
<feature type="compositionally biased region" description="Basic and acidic residues" evidence="1">
    <location>
        <begin position="1141"/>
        <end position="1155"/>
    </location>
</feature>
<feature type="compositionally biased region" description="Basic and acidic residues" evidence="1">
    <location>
        <begin position="708"/>
        <end position="719"/>
    </location>
</feature>
<feature type="region of interest" description="Disordered" evidence="1">
    <location>
        <begin position="573"/>
        <end position="879"/>
    </location>
</feature>
<dbReference type="OrthoDB" id="5371837at2759"/>
<feature type="region of interest" description="Disordered" evidence="1">
    <location>
        <begin position="219"/>
        <end position="554"/>
    </location>
</feature>
<feature type="compositionally biased region" description="Basic and acidic residues" evidence="1">
    <location>
        <begin position="96"/>
        <end position="107"/>
    </location>
</feature>
<feature type="region of interest" description="Disordered" evidence="1">
    <location>
        <begin position="1190"/>
        <end position="1226"/>
    </location>
</feature>
<feature type="compositionally biased region" description="Basic and acidic residues" evidence="1">
    <location>
        <begin position="1773"/>
        <end position="1784"/>
    </location>
</feature>
<feature type="compositionally biased region" description="Low complexity" evidence="1">
    <location>
        <begin position="2091"/>
        <end position="2105"/>
    </location>
</feature>
<evidence type="ECO:0000313" key="2">
    <source>
        <dbReference type="EMBL" id="GFY43913.1"/>
    </source>
</evidence>
<feature type="compositionally biased region" description="Acidic residues" evidence="1">
    <location>
        <begin position="144"/>
        <end position="153"/>
    </location>
</feature>
<feature type="region of interest" description="Disordered" evidence="1">
    <location>
        <begin position="2240"/>
        <end position="2347"/>
    </location>
</feature>
<feature type="compositionally biased region" description="Polar residues" evidence="1">
    <location>
        <begin position="2017"/>
        <end position="2035"/>
    </location>
</feature>
<feature type="region of interest" description="Disordered" evidence="1">
    <location>
        <begin position="1"/>
        <end position="203"/>
    </location>
</feature>
<feature type="compositionally biased region" description="Basic and acidic residues" evidence="1">
    <location>
        <begin position="1987"/>
        <end position="2006"/>
    </location>
</feature>
<feature type="region of interest" description="Disordered" evidence="1">
    <location>
        <begin position="1983"/>
        <end position="2044"/>
    </location>
</feature>
<feature type="compositionally biased region" description="Low complexity" evidence="1">
    <location>
        <begin position="2311"/>
        <end position="2325"/>
    </location>
</feature>
<feature type="compositionally biased region" description="Basic and acidic residues" evidence="1">
    <location>
        <begin position="1070"/>
        <end position="1106"/>
    </location>
</feature>
<feature type="compositionally biased region" description="Basic and acidic residues" evidence="1">
    <location>
        <begin position="764"/>
        <end position="785"/>
    </location>
</feature>
<feature type="compositionally biased region" description="Basic and acidic residues" evidence="1">
    <location>
        <begin position="980"/>
        <end position="992"/>
    </location>
</feature>
<feature type="non-terminal residue" evidence="2">
    <location>
        <position position="1"/>
    </location>
</feature>
<feature type="compositionally biased region" description="Basic and acidic residues" evidence="1">
    <location>
        <begin position="182"/>
        <end position="194"/>
    </location>
</feature>
<feature type="compositionally biased region" description="Basic and acidic residues" evidence="1">
    <location>
        <begin position="30"/>
        <end position="51"/>
    </location>
</feature>
<feature type="compositionally biased region" description="Basic and acidic residues" evidence="1">
    <location>
        <begin position="354"/>
        <end position="366"/>
    </location>
</feature>
<feature type="compositionally biased region" description="Basic and acidic residues" evidence="1">
    <location>
        <begin position="1190"/>
        <end position="1199"/>
    </location>
</feature>
<feature type="compositionally biased region" description="Basic and acidic residues" evidence="1">
    <location>
        <begin position="1883"/>
        <end position="1895"/>
    </location>
</feature>
<feature type="compositionally biased region" description="Basic and acidic residues" evidence="1">
    <location>
        <begin position="1857"/>
        <end position="1872"/>
    </location>
</feature>
<feature type="compositionally biased region" description="Basic and acidic residues" evidence="1">
    <location>
        <begin position="1122"/>
        <end position="1134"/>
    </location>
</feature>
<feature type="compositionally biased region" description="Basic and acidic residues" evidence="1">
    <location>
        <begin position="593"/>
        <end position="613"/>
    </location>
</feature>
<feature type="compositionally biased region" description="Basic and acidic residues" evidence="1">
    <location>
        <begin position="863"/>
        <end position="879"/>
    </location>
</feature>
<feature type="compositionally biased region" description="Basic and acidic residues" evidence="1">
    <location>
        <begin position="638"/>
        <end position="650"/>
    </location>
</feature>
<feature type="compositionally biased region" description="Basic and acidic residues" evidence="1">
    <location>
        <begin position="444"/>
        <end position="455"/>
    </location>
</feature>
<feature type="compositionally biased region" description="Acidic residues" evidence="1">
    <location>
        <begin position="840"/>
        <end position="849"/>
    </location>
</feature>
<sequence>KKVTELEIQEPTEMEAIAEGQKTKTPSPVDETKKEPKEKQTSPVVEKDKKIPSPTEETEKISPVAEKITEMEIKEPTEKGEITEDQKSKTPSPIDKTTKAEPKEKEPSPVTAEHITKKEDKKIPSPSEETERISPLAEKVIELEMQESEEIESIVEGQKTKTPSPVDETKKEPQEKQPSPTIEEHIIEKEDKKIPSPTEELEQISPLAEKVTQLEMQELAEEETVPESQKIKTPSPVEETKAEPKEKVPSLVIDEHIIEKEDKIPFPTEETKRISPVEEKVTESEIQEPAEKEIIATDQKPKSPSPVDETKIETKTKQLSPVVDNDKKIPSPTEETDKISPITEKIAETEIMEPTEKDEITKDQKSKTPSPVEETKEVPQEKQLSLVIDEHITGKEDKKVPSPTKEMELISPVAEKVTHSEMQETAEQKAITESQEIKISSSVEETKAEPKEKEISLVIGEDITEKEDEHIAKKEDKKISSPTEEMERISPVGEKITEMKIKEPTEKDEVTEDQKTKTPSPVVETKAEPQEKQPSPVIDEEITEKEDKVPSPTKEMEQILLLAEKVTEFEIQEPAEQEVISVDQKTKTPSPVDETKAEPKEKQPSPVIEDKKIPSPAIETEKISPVTEKITEMEIQEPTEKDAITEDQKTKTPSPVDESKAEPKEKKLSPTIDEHITEKEDKITSATEETERISPVAEKVIELEMQEPAEKKDIAEGQKTKTPSPVDETKAEPTEKQSSPVIDKDKKIPSPTEEAERVSLIAEKITEMEIKEPTEKDKIIEDQKSKSPSPIDETKAELKEKEPSAVTAEYITKKEDKKIPSPSEEMERISPLAEKVTELEMQESEEIESIAEGQKTKTPSPVEEAKREPKEKQPSLVIDEEKKIPFPIAKTEIISPVTEKITAREIQEPTEKEAITEDEKSKTPSPVDETKTVPIEKEIHQVKDEHITEKEDKKFPTPTEETKRISPVAEKITEMEIEEPVQKETITEDRKTKTPSPIDETKAVPKEEEPSEVLTEHITEKEDKKIPTPTEETKRISPVAEKITEMEIEEPVQKETITEDRKTKTPSPIDETKAVPKEEEPSEVLAEHITEKEDKKIPTPTEETKRISPVAEKITEMEIEEPVQKETITEDRKTKTPSPIDETKALSKVEEPSEVLAEHITEKEDKKILSPTEETERISPAAEKITKMEIVEPGEKEALSEGQKTKTRSPIEETISVPKGKEPSPVIDEHILTKEDESTVDVAKIISSETEDKEKSKEEGVIDFKTKEEETKSPTLEEIEEKTPFTAMKLDSVSLKQDDVSKGTKLTSPLKVPIELDAAQIHEDILKYLTPESRIEMSSLADEIKTEIDIDNLEDIIAEVVYNCLQIKSITVTKENFTKYIIENRVEIITIIRKKYICEYIEEQKIPSEKEKIVSYERKETESLQEEDIVIMDKLGKHALIKEDKDLDICKDETKDTKLASPDTDSDLKVIQEVFLKEVSHRIQNYDKLLKELDDECLFPSGSSADVLYNTACSEMNRKGVIISVEGIIKYIIEYKIEIITIIKTKYSKKTSAVSDKKFTVETETSEYKLEEKVSGKEKFPVSSEFDMDASAFIQTYDEDILSPMAESVMGEEIEIHEEQAVFESDSIIKYETVKDLHVVEASKDRTETITPKTVYEKPEAEQVFRHIFAETIVDDEIEVLQDREESSQTSLKGEEEKEVPDAMKKKLMYVEIEIEESVTSTTDASPDTDAPEIPYDGKYKEIIDESLTTETYAKESIEKLEEKDISKIVQEASEKDIESKPIDESVSSASGLVSEESSAKELKIATDSQELKMSEKESKIITELEAEETSTSKIQEIQQIEEQQTLEEKLISTKDVKEIKLQESKPEETLEKSAGTELSESSVKDSKGKEKETIPETVPTDIKKEETSFVLSTSDSPTASEISKLLIKTSVTEDDSSISKTVTKISSSKIVSSEIDEDTFTTVTKTEKDEDAFESITTITTTTLTKPDDSIKEEKLTSKRSEKDAISPTEVKSPISEASQFSTEEIQDIGSSEIKTAEDATKIKDSEMKSAQYTEHGYTSITTEVIKDISKTDESKAPQGPEDALVESATSEFESTTKSITTKTTSKKDELKKETFLEDKSPEVIKIEDISQVKQEMQKQTTTEYSSQMQDDKELRLTQETDTAPTMAKRVTTITRKIEVPLDQMEEKLFHKDEKQATTLKSITPSKSPDAEDAQITEEIDESDGISTITKTVTTVTRKIVVPSEGAEEMETITKDEQKPSSQKSESSSKTSEVDYQKSLSPKSPSPSKTPDEDDIHVTEETEESDGPSTITKTVTTIIRKVVVPSEDIESETTFEKDDKQASTPK</sequence>
<accession>A0A8X6WZ10</accession>
<feature type="compositionally biased region" description="Basic and acidic residues" evidence="1">
    <location>
        <begin position="2151"/>
        <end position="2160"/>
    </location>
</feature>
<feature type="compositionally biased region" description="Basic and acidic residues" evidence="1">
    <location>
        <begin position="792"/>
        <end position="803"/>
    </location>
</feature>
<feature type="compositionally biased region" description="Basic and acidic residues" evidence="1">
    <location>
        <begin position="657"/>
        <end position="683"/>
    </location>
</feature>
<dbReference type="EMBL" id="BMAV01003934">
    <property type="protein sequence ID" value="GFY43913.1"/>
    <property type="molecule type" value="Genomic_DNA"/>
</dbReference>
<feature type="compositionally biased region" description="Polar residues" evidence="1">
    <location>
        <begin position="431"/>
        <end position="443"/>
    </location>
</feature>
<organism evidence="2 3">
    <name type="scientific">Trichonephila inaurata madagascariensis</name>
    <dbReference type="NCBI Taxonomy" id="2747483"/>
    <lineage>
        <taxon>Eukaryota</taxon>
        <taxon>Metazoa</taxon>
        <taxon>Ecdysozoa</taxon>
        <taxon>Arthropoda</taxon>
        <taxon>Chelicerata</taxon>
        <taxon>Arachnida</taxon>
        <taxon>Araneae</taxon>
        <taxon>Araneomorphae</taxon>
        <taxon>Entelegynae</taxon>
        <taxon>Araneoidea</taxon>
        <taxon>Nephilidae</taxon>
        <taxon>Trichonephila</taxon>
        <taxon>Trichonephila inaurata</taxon>
    </lineage>
</organism>
<keyword evidence="3" id="KW-1185">Reference proteome</keyword>
<protein>
    <submittedName>
        <fullName evidence="2">Microtubule-associated protein futsch</fullName>
    </submittedName>
</protein>
<feature type="compositionally biased region" description="Basic and acidic residues" evidence="1">
    <location>
        <begin position="467"/>
        <end position="479"/>
    </location>
</feature>
<feature type="compositionally biased region" description="Basic and acidic residues" evidence="1">
    <location>
        <begin position="2335"/>
        <end position="2347"/>
    </location>
</feature>
<feature type="region of interest" description="Disordered" evidence="1">
    <location>
        <begin position="1161"/>
        <end position="1180"/>
    </location>
</feature>
<feature type="compositionally biased region" description="Basic and acidic residues" evidence="1">
    <location>
        <begin position="1798"/>
        <end position="1817"/>
    </location>
</feature>
<feature type="compositionally biased region" description="Basic and acidic residues" evidence="1">
    <location>
        <begin position="901"/>
        <end position="964"/>
    </location>
</feature>
<feature type="compositionally biased region" description="Basic and acidic residues" evidence="1">
    <location>
        <begin position="545"/>
        <end position="554"/>
    </location>
</feature>
<feature type="compositionally biased region" description="Basic and acidic residues" evidence="1">
    <location>
        <begin position="999"/>
        <end position="1035"/>
    </location>
</feature>
<feature type="compositionally biased region" description="Polar residues" evidence="1">
    <location>
        <begin position="2198"/>
        <end position="2208"/>
    </location>
</feature>
<feature type="region of interest" description="Disordered" evidence="1">
    <location>
        <begin position="900"/>
        <end position="1155"/>
    </location>
</feature>
<dbReference type="Proteomes" id="UP000886998">
    <property type="component" value="Unassembled WGS sequence"/>
</dbReference>
<feature type="compositionally biased region" description="Basic and acidic residues" evidence="1">
    <location>
        <begin position="114"/>
        <end position="123"/>
    </location>
</feature>
<feature type="compositionally biased region" description="Basic and acidic residues" evidence="1">
    <location>
        <begin position="495"/>
        <end position="516"/>
    </location>
</feature>
<comment type="caution">
    <text evidence="2">The sequence shown here is derived from an EMBL/GenBank/DDBJ whole genome shotgun (WGS) entry which is preliminary data.</text>
</comment>
<feature type="compositionally biased region" description="Acidic residues" evidence="1">
    <location>
        <begin position="2212"/>
        <end position="2225"/>
    </location>
</feature>